<evidence type="ECO:0008006" key="3">
    <source>
        <dbReference type="Google" id="ProtNLM"/>
    </source>
</evidence>
<feature type="signal peptide" evidence="1">
    <location>
        <begin position="1"/>
        <end position="28"/>
    </location>
</feature>
<name>A0AAU7CT26_9BACT</name>
<protein>
    <recommendedName>
        <fullName evidence="3">YHS domain-containing protein</fullName>
    </recommendedName>
</protein>
<feature type="chain" id="PRO_5043537453" description="YHS domain-containing protein" evidence="1">
    <location>
        <begin position="29"/>
        <end position="236"/>
    </location>
</feature>
<gene>
    <name evidence="2" type="ORF">V5E97_19985</name>
</gene>
<evidence type="ECO:0000256" key="1">
    <source>
        <dbReference type="SAM" id="SignalP"/>
    </source>
</evidence>
<sequence length="236" mass="25065">MQKVRCLHLTTFAASFGLALGLIGLASAHDGHKHGAPLHGGKVAMTKEYHFEVVFAKDGLKVYPRSHEDQPVDASRLTGTATFYHPSSPKPWFERKLAPTAASPGRAPSSIGTAIDFGKVPTTGVKVEFKVEGLPEAAETTANFTTPLALAPSNEFIVTKATQADARAVAALKICPVSKEDLDSMGGPLKVTRDGKSTFICCKGCLKGLRANPDKFFGAQASASAAKDEHDHDHKQ</sequence>
<evidence type="ECO:0000313" key="2">
    <source>
        <dbReference type="EMBL" id="XBH08235.1"/>
    </source>
</evidence>
<dbReference type="AlphaFoldDB" id="A0AAU7CT26"/>
<accession>A0AAU7CT26</accession>
<keyword evidence="1" id="KW-0732">Signal</keyword>
<proteinExistence type="predicted"/>
<reference evidence="2" key="1">
    <citation type="submission" date="2024-05" db="EMBL/GenBank/DDBJ databases">
        <title>Planctomycetes of the genus Singulisphaera possess chitinolytic capabilities.</title>
        <authorList>
            <person name="Ivanova A."/>
        </authorList>
    </citation>
    <scope>NUCLEOTIDE SEQUENCE</scope>
    <source>
        <strain evidence="2">Ch08T</strain>
    </source>
</reference>
<dbReference type="EMBL" id="CP155447">
    <property type="protein sequence ID" value="XBH08235.1"/>
    <property type="molecule type" value="Genomic_DNA"/>
</dbReference>
<organism evidence="2">
    <name type="scientific">Singulisphaera sp. Ch08</name>
    <dbReference type="NCBI Taxonomy" id="3120278"/>
    <lineage>
        <taxon>Bacteria</taxon>
        <taxon>Pseudomonadati</taxon>
        <taxon>Planctomycetota</taxon>
        <taxon>Planctomycetia</taxon>
        <taxon>Isosphaerales</taxon>
        <taxon>Isosphaeraceae</taxon>
        <taxon>Singulisphaera</taxon>
    </lineage>
</organism>
<dbReference type="RefSeq" id="WP_406701068.1">
    <property type="nucleotide sequence ID" value="NZ_CP155447.1"/>
</dbReference>